<dbReference type="Proteomes" id="UP000555448">
    <property type="component" value="Unassembled WGS sequence"/>
</dbReference>
<dbReference type="AlphaFoldDB" id="A0A7W7KAI5"/>
<dbReference type="InterPro" id="IPR050109">
    <property type="entry name" value="HTH-type_TetR-like_transc_reg"/>
</dbReference>
<sequence>MKETLKQPVRRRGRPSAKLSAQITDEILEHATEMFLKHGYEAFSIEALSAALRIPKTTIYKRYSDKADLLRAAIDSRMNRWSVLRSEEAGMPEGEDLECRLASYTAILLRWATKPEVRAVNRLMASLPQADRQALSVSTSWGYRNMIALMVATIEELGPAAGIEAANPAGAAELIMAAVAGSVAMRDEASVIEAEEAEGLALGLVGKLLRGASAW</sequence>
<dbReference type="RefSeq" id="WP_184245644.1">
    <property type="nucleotide sequence ID" value="NZ_JACHLR010000010.1"/>
</dbReference>
<dbReference type="PANTHER" id="PTHR30055">
    <property type="entry name" value="HTH-TYPE TRANSCRIPTIONAL REGULATOR RUTR"/>
    <property type="match status" value="1"/>
</dbReference>
<reference evidence="4 5" key="1">
    <citation type="submission" date="2020-08" db="EMBL/GenBank/DDBJ databases">
        <title>Functional genomics of gut bacteria from endangered species of beetles.</title>
        <authorList>
            <person name="Carlos-Shanley C."/>
        </authorList>
    </citation>
    <scope>NUCLEOTIDE SEQUENCE [LARGE SCALE GENOMIC DNA]</scope>
    <source>
        <strain evidence="4 5">S00245</strain>
    </source>
</reference>
<dbReference type="InterPro" id="IPR001647">
    <property type="entry name" value="HTH_TetR"/>
</dbReference>
<dbReference type="GO" id="GO:0000976">
    <property type="term" value="F:transcription cis-regulatory region binding"/>
    <property type="evidence" value="ECO:0007669"/>
    <property type="project" value="TreeGrafter"/>
</dbReference>
<evidence type="ECO:0000313" key="4">
    <source>
        <dbReference type="EMBL" id="MBB4859211.1"/>
    </source>
</evidence>
<evidence type="ECO:0000256" key="2">
    <source>
        <dbReference type="PROSITE-ProRule" id="PRU00335"/>
    </source>
</evidence>
<feature type="domain" description="HTH tetR-type" evidence="3">
    <location>
        <begin position="21"/>
        <end position="81"/>
    </location>
</feature>
<dbReference type="PANTHER" id="PTHR30055:SF146">
    <property type="entry name" value="HTH-TYPE TRANSCRIPTIONAL DUAL REGULATOR CECR"/>
    <property type="match status" value="1"/>
</dbReference>
<keyword evidence="5" id="KW-1185">Reference proteome</keyword>
<evidence type="ECO:0000256" key="1">
    <source>
        <dbReference type="ARBA" id="ARBA00023125"/>
    </source>
</evidence>
<proteinExistence type="predicted"/>
<dbReference type="Gene3D" id="1.10.357.10">
    <property type="entry name" value="Tetracycline Repressor, domain 2"/>
    <property type="match status" value="1"/>
</dbReference>
<gene>
    <name evidence="4" type="ORF">HNO88_002540</name>
</gene>
<name>A0A7W7KAI5_9SPHN</name>
<evidence type="ECO:0000313" key="5">
    <source>
        <dbReference type="Proteomes" id="UP000555448"/>
    </source>
</evidence>
<dbReference type="Pfam" id="PF00440">
    <property type="entry name" value="TetR_N"/>
    <property type="match status" value="1"/>
</dbReference>
<dbReference type="EMBL" id="JACHLR010000010">
    <property type="protein sequence ID" value="MBB4859211.1"/>
    <property type="molecule type" value="Genomic_DNA"/>
</dbReference>
<dbReference type="InterPro" id="IPR009057">
    <property type="entry name" value="Homeodomain-like_sf"/>
</dbReference>
<accession>A0A7W7KAI5</accession>
<comment type="caution">
    <text evidence="4">The sequence shown here is derived from an EMBL/GenBank/DDBJ whole genome shotgun (WGS) entry which is preliminary data.</text>
</comment>
<evidence type="ECO:0000259" key="3">
    <source>
        <dbReference type="PROSITE" id="PS50977"/>
    </source>
</evidence>
<protein>
    <submittedName>
        <fullName evidence="4">AcrR family transcriptional regulator</fullName>
    </submittedName>
</protein>
<keyword evidence="1 2" id="KW-0238">DNA-binding</keyword>
<dbReference type="SUPFAM" id="SSF46689">
    <property type="entry name" value="Homeodomain-like"/>
    <property type="match status" value="1"/>
</dbReference>
<dbReference type="GO" id="GO:0003700">
    <property type="term" value="F:DNA-binding transcription factor activity"/>
    <property type="evidence" value="ECO:0007669"/>
    <property type="project" value="TreeGrafter"/>
</dbReference>
<organism evidence="4 5">
    <name type="scientific">Novosphingobium chloroacetimidivorans</name>
    <dbReference type="NCBI Taxonomy" id="1428314"/>
    <lineage>
        <taxon>Bacteria</taxon>
        <taxon>Pseudomonadati</taxon>
        <taxon>Pseudomonadota</taxon>
        <taxon>Alphaproteobacteria</taxon>
        <taxon>Sphingomonadales</taxon>
        <taxon>Sphingomonadaceae</taxon>
        <taxon>Novosphingobium</taxon>
    </lineage>
</organism>
<feature type="DNA-binding region" description="H-T-H motif" evidence="2">
    <location>
        <begin position="44"/>
        <end position="63"/>
    </location>
</feature>
<dbReference type="PROSITE" id="PS50977">
    <property type="entry name" value="HTH_TETR_2"/>
    <property type="match status" value="1"/>
</dbReference>